<dbReference type="PANTHER" id="PTHR42753">
    <property type="entry name" value="MITOCHONDRIAL RIBOSOME PROTEIN L39/PROLYL-TRNA LIGASE FAMILY MEMBER"/>
    <property type="match status" value="1"/>
</dbReference>
<accession>A0ABP3V3A6</accession>
<dbReference type="CDD" id="cd00861">
    <property type="entry name" value="ProRS_anticodon_short"/>
    <property type="match status" value="1"/>
</dbReference>
<dbReference type="InterPro" id="IPR045864">
    <property type="entry name" value="aa-tRNA-synth_II/BPL/LPL"/>
</dbReference>
<dbReference type="Proteomes" id="UP001501510">
    <property type="component" value="Unassembled WGS sequence"/>
</dbReference>
<feature type="domain" description="Aminoacyl-tRNA synthetase class II (G/ P/ S/T)" evidence="5">
    <location>
        <begin position="94"/>
        <end position="444"/>
    </location>
</feature>
<dbReference type="InterPro" id="IPR007214">
    <property type="entry name" value="YbaK/aa-tRNA-synth-assoc-dom"/>
</dbReference>
<dbReference type="Gene3D" id="3.40.50.800">
    <property type="entry name" value="Anticodon-binding domain"/>
    <property type="match status" value="1"/>
</dbReference>
<dbReference type="InterPro" id="IPR002314">
    <property type="entry name" value="aa-tRNA-synt_IIb"/>
</dbReference>
<organism evidence="8 9">
    <name type="scientific">Clostridium oceanicum</name>
    <dbReference type="NCBI Taxonomy" id="1543"/>
    <lineage>
        <taxon>Bacteria</taxon>
        <taxon>Bacillati</taxon>
        <taxon>Bacillota</taxon>
        <taxon>Clostridia</taxon>
        <taxon>Eubacteriales</taxon>
        <taxon>Clostridiaceae</taxon>
        <taxon>Clostridium</taxon>
    </lineage>
</organism>
<gene>
    <name evidence="8" type="ORF">GCM10008906_32600</name>
</gene>
<keyword evidence="3" id="KW-0030">Aminoacyl-tRNA synthetase</keyword>
<dbReference type="RefSeq" id="WP_343763324.1">
    <property type="nucleotide sequence ID" value="NZ_BAAACG010000017.1"/>
</dbReference>
<keyword evidence="9" id="KW-1185">Reference proteome</keyword>
<dbReference type="InterPro" id="IPR050062">
    <property type="entry name" value="Pro-tRNA_synthetase"/>
</dbReference>
<dbReference type="EC" id="6.1.1.15" evidence="4"/>
<evidence type="ECO:0000256" key="3">
    <source>
        <dbReference type="ARBA" id="ARBA00023146"/>
    </source>
</evidence>
<evidence type="ECO:0000313" key="8">
    <source>
        <dbReference type="EMBL" id="GAA0745781.1"/>
    </source>
</evidence>
<keyword evidence="2" id="KW-0067">ATP-binding</keyword>
<proteinExistence type="predicted"/>
<dbReference type="InterPro" id="IPR036754">
    <property type="entry name" value="YbaK/aa-tRNA-synt-asso_dom_sf"/>
</dbReference>
<dbReference type="Pfam" id="PF04073">
    <property type="entry name" value="tRNA_edit"/>
    <property type="match status" value="1"/>
</dbReference>
<evidence type="ECO:0000256" key="1">
    <source>
        <dbReference type="ARBA" id="ARBA00022490"/>
    </source>
</evidence>
<dbReference type="EMBL" id="BAAACG010000017">
    <property type="protein sequence ID" value="GAA0745781.1"/>
    <property type="molecule type" value="Genomic_DNA"/>
</dbReference>
<feature type="domain" description="Anticodon-binding" evidence="6">
    <location>
        <begin position="461"/>
        <end position="551"/>
    </location>
</feature>
<dbReference type="InterPro" id="IPR004154">
    <property type="entry name" value="Anticodon-bd"/>
</dbReference>
<evidence type="ECO:0000313" key="9">
    <source>
        <dbReference type="Proteomes" id="UP001501510"/>
    </source>
</evidence>
<dbReference type="SUPFAM" id="SSF55826">
    <property type="entry name" value="YbaK/ProRS associated domain"/>
    <property type="match status" value="1"/>
</dbReference>
<dbReference type="PANTHER" id="PTHR42753:SF2">
    <property type="entry name" value="PROLINE--TRNA LIGASE"/>
    <property type="match status" value="1"/>
</dbReference>
<dbReference type="Pfam" id="PF03129">
    <property type="entry name" value="HGTP_anticodon"/>
    <property type="match status" value="1"/>
</dbReference>
<dbReference type="InterPro" id="IPR036621">
    <property type="entry name" value="Anticodon-bd_dom_sf"/>
</dbReference>
<dbReference type="InterPro" id="IPR044140">
    <property type="entry name" value="ProRS_anticodon_short"/>
</dbReference>
<sequence>MRLSKFLLNTLKKAPVNTNTTSEKLLLRSGMIYKRDENIYSFMPLGCKLLDSLKDMIESNMEKKEIYKISTSSLSKVCIKEDNPIDIKFSKSNDLYICDNKDKLFIKMINNLINSYKKLPLRIYETEKNYKNSKKNKLGLIDSNEDMINICYCFDKDKESSFESRKLLLDTYKEILDSFSLEYRIIENEDSGSIKFIVEDSLEEEDIVTCKNCSYGDRQSFSSSIPEDLKEDELKPMKKIETPDIKTIKELGEYFNVPFRKFTKNIIYTIGNKTVAVMVRGDKEIDEAKVLRRLERDFEIKGNLELASERVVREATSAEVGFAGPIGLKADILLVDEEVVNMNNYMAGANETGYHYENINYDRDYKGIVGDFRKIISSDKCKKCSGDLNLSKSIIVGEIENIQDDIVKNMGAAFLNKEGKEDPFILTKGYLDLYKLICTVVDKNNDENGIVWPKNLSPYKVIITVANVKNESQIDKAEEIYRDLKNNGIKVILDDRKERAGVKFKDADLIGIPIRITIGKNINEGKVEIKLRDKSNAVDVEFNHILEEIKSAL</sequence>
<dbReference type="NCBIfam" id="TIGR00409">
    <property type="entry name" value="proS_fam_II"/>
    <property type="match status" value="1"/>
</dbReference>
<evidence type="ECO:0000256" key="2">
    <source>
        <dbReference type="ARBA" id="ARBA00022840"/>
    </source>
</evidence>
<name>A0ABP3V3A6_9CLOT</name>
<evidence type="ECO:0000259" key="5">
    <source>
        <dbReference type="Pfam" id="PF00587"/>
    </source>
</evidence>
<dbReference type="Gene3D" id="3.90.960.10">
    <property type="entry name" value="YbaK/aminoacyl-tRNA synthetase-associated domain"/>
    <property type="match status" value="1"/>
</dbReference>
<keyword evidence="3" id="KW-0436">Ligase</keyword>
<evidence type="ECO:0000259" key="6">
    <source>
        <dbReference type="Pfam" id="PF03129"/>
    </source>
</evidence>
<evidence type="ECO:0000259" key="7">
    <source>
        <dbReference type="Pfam" id="PF04073"/>
    </source>
</evidence>
<dbReference type="SUPFAM" id="SSF55681">
    <property type="entry name" value="Class II aaRS and biotin synthetases"/>
    <property type="match status" value="1"/>
</dbReference>
<dbReference type="CDD" id="cd04334">
    <property type="entry name" value="ProRS-INS"/>
    <property type="match status" value="1"/>
</dbReference>
<dbReference type="Pfam" id="PF00587">
    <property type="entry name" value="tRNA-synt_2b"/>
    <property type="match status" value="1"/>
</dbReference>
<dbReference type="InterPro" id="IPR004500">
    <property type="entry name" value="Pro-tRNA-synth_IIa_bac-type"/>
</dbReference>
<dbReference type="Gene3D" id="3.30.930.10">
    <property type="entry name" value="Bira Bifunctional Protein, Domain 2"/>
    <property type="match status" value="1"/>
</dbReference>
<protein>
    <recommendedName>
        <fullName evidence="4">Proline--tRNA ligase</fullName>
        <ecNumber evidence="4">6.1.1.15</ecNumber>
    </recommendedName>
</protein>
<comment type="caution">
    <text evidence="8">The sequence shown here is derived from an EMBL/GenBank/DDBJ whole genome shotgun (WGS) entry which is preliminary data.</text>
</comment>
<keyword evidence="1" id="KW-0963">Cytoplasm</keyword>
<feature type="domain" description="YbaK/aminoacyl-tRNA synthetase-associated" evidence="7">
    <location>
        <begin position="242"/>
        <end position="360"/>
    </location>
</feature>
<reference evidence="9" key="1">
    <citation type="journal article" date="2019" name="Int. J. Syst. Evol. Microbiol.">
        <title>The Global Catalogue of Microorganisms (GCM) 10K type strain sequencing project: providing services to taxonomists for standard genome sequencing and annotation.</title>
        <authorList>
            <consortium name="The Broad Institute Genomics Platform"/>
            <consortium name="The Broad Institute Genome Sequencing Center for Infectious Disease"/>
            <person name="Wu L."/>
            <person name="Ma J."/>
        </authorList>
    </citation>
    <scope>NUCLEOTIDE SEQUENCE [LARGE SCALE GENOMIC DNA]</scope>
    <source>
        <strain evidence="9">JCM 1407</strain>
    </source>
</reference>
<evidence type="ECO:0000256" key="4">
    <source>
        <dbReference type="NCBIfam" id="TIGR00409"/>
    </source>
</evidence>
<keyword evidence="2" id="KW-0547">Nucleotide-binding</keyword>
<dbReference type="SUPFAM" id="SSF52954">
    <property type="entry name" value="Class II aaRS ABD-related"/>
    <property type="match status" value="1"/>
</dbReference>